<comment type="caution">
    <text evidence="1">The sequence shown here is derived from an EMBL/GenBank/DDBJ whole genome shotgun (WGS) entry which is preliminary data.</text>
</comment>
<dbReference type="RefSeq" id="XP_011131526.1">
    <property type="nucleotide sequence ID" value="XM_011133224.1"/>
</dbReference>
<accession>A0A023B3J6</accession>
<gene>
    <name evidence="1" type="ORF">GNI_111500</name>
</gene>
<dbReference type="GeneID" id="22913946"/>
<organism evidence="1 2">
    <name type="scientific">Gregarina niphandrodes</name>
    <name type="common">Septate eugregarine</name>
    <dbReference type="NCBI Taxonomy" id="110365"/>
    <lineage>
        <taxon>Eukaryota</taxon>
        <taxon>Sar</taxon>
        <taxon>Alveolata</taxon>
        <taxon>Apicomplexa</taxon>
        <taxon>Conoidasida</taxon>
        <taxon>Gregarinasina</taxon>
        <taxon>Eugregarinorida</taxon>
        <taxon>Gregarinidae</taxon>
        <taxon>Gregarina</taxon>
    </lineage>
</organism>
<name>A0A023B3J6_GRENI</name>
<proteinExistence type="predicted"/>
<reference evidence="1" key="1">
    <citation type="submission" date="2013-12" db="EMBL/GenBank/DDBJ databases">
        <authorList>
            <person name="Omoto C.K."/>
            <person name="Sibley D."/>
            <person name="Venepally P."/>
            <person name="Hadjithomas M."/>
            <person name="Karamycheva S."/>
            <person name="Brunk B."/>
            <person name="Roos D."/>
            <person name="Caler E."/>
            <person name="Lorenzi H."/>
        </authorList>
    </citation>
    <scope>NUCLEOTIDE SEQUENCE</scope>
</reference>
<evidence type="ECO:0000313" key="1">
    <source>
        <dbReference type="EMBL" id="EZG55540.1"/>
    </source>
</evidence>
<dbReference type="EMBL" id="AFNH02000832">
    <property type="protein sequence ID" value="EZG55540.1"/>
    <property type="molecule type" value="Genomic_DNA"/>
</dbReference>
<protein>
    <submittedName>
        <fullName evidence="1">Uncharacterized protein</fullName>
    </submittedName>
</protein>
<sequence>MVARFTMPFGVNDGKNDDVWVDMAKSFAWLDDDIENGKWSVTKLLRDGFRILEELPDVEVGSVIFPITRELSREEMQQLKTTYDTNNTLRAYVLRSVTQCICAALATRYEFYPTGVFEPFYKRMRCWLTEFGLDLEYSKQVLGEQQAKRIGELHFFPSVLARVGASGPVHSFTAVAHHPCRSRFHHRNLTAVKKQIDERPRGQVPIIKLRTWDSENKKLQQEFPFENQSVYNKWAAKELTDEERAALIAARPPSVHSSTEDLHLEDIF</sequence>
<dbReference type="AlphaFoldDB" id="A0A023B3J6"/>
<evidence type="ECO:0000313" key="2">
    <source>
        <dbReference type="Proteomes" id="UP000019763"/>
    </source>
</evidence>
<dbReference type="VEuPathDB" id="CryptoDB:GNI_111500"/>
<dbReference type="Proteomes" id="UP000019763">
    <property type="component" value="Unassembled WGS sequence"/>
</dbReference>
<keyword evidence="2" id="KW-1185">Reference proteome</keyword>